<dbReference type="Proteomes" id="UP000684084">
    <property type="component" value="Unassembled WGS sequence"/>
</dbReference>
<organism evidence="2 3">
    <name type="scientific">Rhizophagus irregularis</name>
    <dbReference type="NCBI Taxonomy" id="588596"/>
    <lineage>
        <taxon>Eukaryota</taxon>
        <taxon>Fungi</taxon>
        <taxon>Fungi incertae sedis</taxon>
        <taxon>Mucoromycota</taxon>
        <taxon>Glomeromycotina</taxon>
        <taxon>Glomeromycetes</taxon>
        <taxon>Glomerales</taxon>
        <taxon>Glomeraceae</taxon>
        <taxon>Rhizophagus</taxon>
    </lineage>
</organism>
<feature type="domain" description="Tc1-like transposase DDE" evidence="1">
    <location>
        <begin position="21"/>
        <end position="78"/>
    </location>
</feature>
<dbReference type="EMBL" id="CAGKOT010000057">
    <property type="protein sequence ID" value="CAB5387226.1"/>
    <property type="molecule type" value="Genomic_DNA"/>
</dbReference>
<evidence type="ECO:0000259" key="1">
    <source>
        <dbReference type="Pfam" id="PF13358"/>
    </source>
</evidence>
<accession>A0A915ZT48</accession>
<evidence type="ECO:0000313" key="3">
    <source>
        <dbReference type="Proteomes" id="UP000684084"/>
    </source>
</evidence>
<reference evidence="2" key="1">
    <citation type="submission" date="2020-05" db="EMBL/GenBank/DDBJ databases">
        <authorList>
            <person name="Rincon C."/>
            <person name="Sanders R I."/>
            <person name="Robbins C."/>
            <person name="Chaturvedi A."/>
        </authorList>
    </citation>
    <scope>NUCLEOTIDE SEQUENCE</scope>
    <source>
        <strain evidence="2">CHB12</strain>
    </source>
</reference>
<name>A0A915ZT48_9GLOM</name>
<dbReference type="OrthoDB" id="2416077at2759"/>
<proteinExistence type="predicted"/>
<comment type="caution">
    <text evidence="2">The sequence shown here is derived from an EMBL/GenBank/DDBJ whole genome shotgun (WGS) entry which is preliminary data.</text>
</comment>
<evidence type="ECO:0000313" key="2">
    <source>
        <dbReference type="EMBL" id="CAB5387226.1"/>
    </source>
</evidence>
<protein>
    <recommendedName>
        <fullName evidence="1">Tc1-like transposase DDE domain-containing protein</fullName>
    </recommendedName>
</protein>
<gene>
    <name evidence="2" type="ORF">CHRIB12_LOCUS20057</name>
</gene>
<dbReference type="Pfam" id="PF13358">
    <property type="entry name" value="DDE_3"/>
    <property type="match status" value="1"/>
</dbReference>
<dbReference type="AlphaFoldDB" id="A0A915ZT48"/>
<dbReference type="InterPro" id="IPR038717">
    <property type="entry name" value="Tc1-like_DDE_dom"/>
</dbReference>
<sequence length="135" mass="15738">MDGAFYREILTENLFENANSIMGRRWIFQQDNDPKHSAKETKKLLSDRCPGLLDWPSNSPDLNPIENLWSFLKGRVEKQVNKLVVKKEPVTVDVFCEIIQKEWEGIEPEIFVNLVRSMKTRLEMVIEGDGNKIPY</sequence>